<dbReference type="NCBIfam" id="TIGR03696">
    <property type="entry name" value="Rhs_assc_core"/>
    <property type="match status" value="1"/>
</dbReference>
<keyword evidence="5" id="KW-1185">Reference proteome</keyword>
<reference evidence="4 5" key="1">
    <citation type="submission" date="2020-06" db="EMBL/GenBank/DDBJ databases">
        <title>Characterization of fructooligosaccharide metabolism and fructooligosaccharide-degrading enzymes in human commensal butyrate producers.</title>
        <authorList>
            <person name="Tanno H."/>
            <person name="Fujii T."/>
            <person name="Hirano K."/>
            <person name="Maeno S."/>
            <person name="Tonozuka T."/>
            <person name="Sakamoto M."/>
            <person name="Ohkuma M."/>
            <person name="Tochio T."/>
            <person name="Endo A."/>
        </authorList>
    </citation>
    <scope>NUCLEOTIDE SEQUENCE [LARGE SCALE GENOMIC DNA]</scope>
    <source>
        <strain evidence="4 5">JCM 31056</strain>
    </source>
</reference>
<evidence type="ECO:0000259" key="3">
    <source>
        <dbReference type="Pfam" id="PF25023"/>
    </source>
</evidence>
<dbReference type="InterPro" id="IPR056823">
    <property type="entry name" value="TEN-like_YD-shell"/>
</dbReference>
<dbReference type="InterPro" id="IPR022385">
    <property type="entry name" value="Rhs_assc_core"/>
</dbReference>
<comment type="caution">
    <text evidence="4">The sequence shown here is derived from an EMBL/GenBank/DDBJ whole genome shotgun (WGS) entry which is preliminary data.</text>
</comment>
<name>A0ABQ1E0V6_9FIRM</name>
<dbReference type="InterPro" id="IPR031325">
    <property type="entry name" value="RHS_repeat"/>
</dbReference>
<proteinExistence type="predicted"/>
<dbReference type="InterPro" id="IPR006530">
    <property type="entry name" value="YD"/>
</dbReference>
<evidence type="ECO:0000256" key="1">
    <source>
        <dbReference type="ARBA" id="ARBA00022737"/>
    </source>
</evidence>
<dbReference type="RefSeq" id="WP_188885909.1">
    <property type="nucleotide sequence ID" value="NZ_BLYJ01000021.1"/>
</dbReference>
<feature type="domain" description="Teneurin-like YD-shell" evidence="3">
    <location>
        <begin position="1527"/>
        <end position="1687"/>
    </location>
</feature>
<protein>
    <recommendedName>
        <fullName evidence="6">DUF4474 domain-containing protein</fullName>
    </recommendedName>
</protein>
<dbReference type="Pfam" id="PF05593">
    <property type="entry name" value="RHS_repeat"/>
    <property type="match status" value="9"/>
</dbReference>
<dbReference type="PANTHER" id="PTHR32305:SF15">
    <property type="entry name" value="PROTEIN RHSA-RELATED"/>
    <property type="match status" value="1"/>
</dbReference>
<dbReference type="Proteomes" id="UP000620147">
    <property type="component" value="Unassembled WGS sequence"/>
</dbReference>
<dbReference type="InterPro" id="IPR045351">
    <property type="entry name" value="DUF6531"/>
</dbReference>
<gene>
    <name evidence="4" type="ORF">BUFA31_17540</name>
</gene>
<feature type="domain" description="Teneurin-like YD-shell" evidence="3">
    <location>
        <begin position="836"/>
        <end position="987"/>
    </location>
</feature>
<feature type="domain" description="DUF6531" evidence="2">
    <location>
        <begin position="281"/>
        <end position="351"/>
    </location>
</feature>
<accession>A0ABQ1E0V6</accession>
<keyword evidence="1" id="KW-0677">Repeat</keyword>
<evidence type="ECO:0000313" key="4">
    <source>
        <dbReference type="EMBL" id="GFO88590.1"/>
    </source>
</evidence>
<dbReference type="Pfam" id="PF20148">
    <property type="entry name" value="DUF6531"/>
    <property type="match status" value="1"/>
</dbReference>
<feature type="domain" description="Teneurin-like YD-shell" evidence="3">
    <location>
        <begin position="1172"/>
        <end position="1286"/>
    </location>
</feature>
<dbReference type="EMBL" id="BLYJ01000021">
    <property type="protein sequence ID" value="GFO88590.1"/>
    <property type="molecule type" value="Genomic_DNA"/>
</dbReference>
<feature type="domain" description="Teneurin-like YD-shell" evidence="3">
    <location>
        <begin position="1426"/>
        <end position="1498"/>
    </location>
</feature>
<dbReference type="SUPFAM" id="SSF69304">
    <property type="entry name" value="Tricorn protease N-terminal domain"/>
    <property type="match status" value="2"/>
</dbReference>
<dbReference type="Pfam" id="PF25023">
    <property type="entry name" value="TEN_YD-shell"/>
    <property type="match status" value="4"/>
</dbReference>
<sequence length="2228" mass="244343">MKKALVRRVVSLFLCFCMVIGFVPIIDAQAAEIKGGTFDPHTGYLELEFGYQLTQYVNINVYVRSPSDDGLKKEFVGSIVENYLLSGANDVKAWLPEDSPDTMVSPYTPATKTDGGLVELSEDGIYQADKNFAGEDIEPVSMMKHTLIWDGSLNGIPIIGPNLDEDVFYLTVEIEPLGRPDKNVECTGSDDSHTHGQNYTWPQKQENGKKKFAVSTELLVDYRDYVVGEDGTAAFLMLEGSLSDEVRKKLYEQFVSGSLACNELTGFPELEGLVLDYQNLDPVNMVTGAYNFMYEDLKLEGIIPLTFLRVYNSRYDKGALGTGFTHSYDYSLINDRGIIRVTMPGGEEQIFLTLRGGGYDSLADSGFVLEDAAGGYRMTHEDGAAFIFSNDGKLQTISNPDGTQVAQLTYNGDELTEIDGIAGSYTLAWSNGHISSVTDNAGRTVSYEHDNDLLTGVTNADGDTLHYTYDGDGYLNSATDFEGEVYIKNEYDGIGRVVKQTFINADIPTVSNVSYDDEARVTTCVDANGLETRYYYDNHRNIQKIGTVIDGTEYTTANTYDGDYRANSASDRLNGATAYEYDSNGNVTKVRYADNTAMTLTYTVGGDIASITDALGNTETYTYSGHSLTEFRDKNGHTTSYTYNALGLPITVTDALGNQTTYAYDDKGRQLSVTDAEGGVTSFEYDAVGRIVAEHTKVSDSATATTRHTYSKAGKLLKTVDALGGETSYEYNANGFTTSTKDALGGTVTTEYGTNGEPLKRTDANGNETTCEYDTDTAQLVSVTDAEGNETRYTYNDRGLLIQTTDAEGNATTYEYDALDRVAKTIDALGGETTYAYDSMGRTVSETDAEGNKKTYTYDALGRTKTETDGAGNKTTYTYDPVGNLLVTTDANGNETKTEYNALNAAVKQIDGEGNETTYTYDKVGRLLTETDALGGVTAYTYDLAGNQLSVTDPEGNATKYIYDLLGRAVEQINADGSKTRTVYDALGRTTESYDELGGKTATTYDANDNQLTVTDPKGNKTSYQYNRKDQITVITYADGGETRYTYNALGNVSEVTDQNGNATKYTYDTLGRTHTETNAIGVVTEYGYDKVGNTVSITKDGTVIAKSEYDGAYRVVKTIDGLGNAGTKQYDGVGNVLVSTDREGNATQYAYDKNYNLLKTTDAEGGVSSSAYDALGRVVSATDENGNATTYTYDKNGNVLTETDALSGVVTNTYDARDRVAATTDKLGATTTYTYDAAGNLRKETDANNAYAVYQYDANNNLIQYTNRNNEWVKYAYDCMNRQVKETNQLNHATEYEYDLAGNQTAVIDGNKNKTVYTYDGLNRLVSKTNAEGGMFEYRYDSFGNTAGATMYGGGDEKATTTYAYDAAGNLLTETSPLGSVTTYTHDKEGNVLTQVDENGKQTAYTYDKLYRMVSRKDADGTATFAYDKAGNMTSAKDGNGTVAFAFDALSRTTKVTNEDSTTTAYTYDAASNRLSITYPDGKAVTTAYDILGNVKSQTDHDGTGITYTRDAEGRTIKEGHSDGSTTEYDYNAAGLLTLQKEVTKSNSTRRQTAYTYDDAGNIVSENRSGVDIDKKDELVRYYYDKANQLIRTNIEGKNTKYSYDLAGNLLSDGTNTYTYDLQNRLTSKTGKDGTTTYTYDAAGNLIKKAAPDGATEYTYTAQNKLKTGKTEDGQSSTYTYNALNARIKNVQVRDNKNAGHANSDLKDGSHGTDYLDFLMDGRFFWQRTWETEVGTTFQSNFETVTKNYVVDYLSAANRDILVTEDGSFTQRYVYDENSTRISAEYGYAVGTKRGEGGENLQSDFAANDVRKVWYRTSHLGSTLFAVDENGKVISHTIYDPWGNPLTETYTDTNFSGIDNSNNYTGYTWDEVLDLYFAQNRFYDPADHRFTQEDPIKDGENWYAYCGNNPINGVDPFGTSIWSDASAQIKKWGTSAKNWTTEQLNKAKTWIKERVQSIIATVKSYTMHFTDSTRRQDVVRGMVASAFINMAGKQTDLLKALVNTRRISIALPTQQELKSNLTNSSKINSYFLNRSKFKDSYYLGRMIGDGIVAAAGIGLSAKSIFEMFVGGGMAGIGTATAPTGIGVAIMGVGAALTADGVITAGAGISIAVAAADSFGGDSYNFSYYHKLDCEKLTKKWNEILSKCTKRNETKGNHIMYERNNSKGFSTAKKDFDSLNLSHIKTSINSKGKTTYIGTGANGTTYNLHWSSTESRWCLQQGKIKIRY</sequence>
<evidence type="ECO:0000313" key="5">
    <source>
        <dbReference type="Proteomes" id="UP000620147"/>
    </source>
</evidence>
<evidence type="ECO:0000259" key="2">
    <source>
        <dbReference type="Pfam" id="PF20148"/>
    </source>
</evidence>
<organism evidence="4 5">
    <name type="scientific">Butyricicoccus faecihominis</name>
    <dbReference type="NCBI Taxonomy" id="1712515"/>
    <lineage>
        <taxon>Bacteria</taxon>
        <taxon>Bacillati</taxon>
        <taxon>Bacillota</taxon>
        <taxon>Clostridia</taxon>
        <taxon>Eubacteriales</taxon>
        <taxon>Butyricicoccaceae</taxon>
        <taxon>Butyricicoccus</taxon>
    </lineage>
</organism>
<dbReference type="PANTHER" id="PTHR32305">
    <property type="match status" value="1"/>
</dbReference>
<dbReference type="NCBIfam" id="TIGR01643">
    <property type="entry name" value="YD_repeat_2x"/>
    <property type="match status" value="21"/>
</dbReference>
<evidence type="ECO:0008006" key="6">
    <source>
        <dbReference type="Google" id="ProtNLM"/>
    </source>
</evidence>
<dbReference type="Gene3D" id="2.180.10.10">
    <property type="entry name" value="RHS repeat-associated core"/>
    <property type="match status" value="8"/>
</dbReference>
<dbReference type="InterPro" id="IPR050708">
    <property type="entry name" value="T6SS_VgrG/RHS"/>
</dbReference>